<accession>A0ABR5J394</accession>
<organism evidence="7 8">
    <name type="scientific">Streptomyces varsoviensis</name>
    <dbReference type="NCBI Taxonomy" id="67373"/>
    <lineage>
        <taxon>Bacteria</taxon>
        <taxon>Bacillati</taxon>
        <taxon>Actinomycetota</taxon>
        <taxon>Actinomycetes</taxon>
        <taxon>Kitasatosporales</taxon>
        <taxon>Streptomycetaceae</taxon>
        <taxon>Streptomyces</taxon>
    </lineage>
</organism>
<dbReference type="Pfam" id="PF04686">
    <property type="entry name" value="SsgA"/>
    <property type="match status" value="1"/>
</dbReference>
<keyword evidence="4" id="KW-0749">Sporulation</keyword>
<keyword evidence="3" id="KW-0132">Cell division</keyword>
<evidence type="ECO:0000256" key="6">
    <source>
        <dbReference type="ARBA" id="ARBA00023306"/>
    </source>
</evidence>
<proteinExistence type="inferred from homology"/>
<reference evidence="7 8" key="1">
    <citation type="submission" date="2015-07" db="EMBL/GenBank/DDBJ databases">
        <authorList>
            <person name="Ju K.-S."/>
            <person name="Doroghazi J.R."/>
            <person name="Metcalf W.W."/>
        </authorList>
    </citation>
    <scope>NUCLEOTIDE SEQUENCE [LARGE SCALE GENOMIC DNA]</scope>
    <source>
        <strain evidence="7 8">NRRL B-3589</strain>
    </source>
</reference>
<keyword evidence="8" id="KW-1185">Reference proteome</keyword>
<comment type="subcellular location">
    <subcellularLocation>
        <location evidence="1">Cell septum</location>
    </subcellularLocation>
</comment>
<dbReference type="InterPro" id="IPR038658">
    <property type="entry name" value="SsgB_sf"/>
</dbReference>
<dbReference type="Gene3D" id="2.30.31.20">
    <property type="entry name" value="Sporulation-specific cell division protein SsgB"/>
    <property type="match status" value="1"/>
</dbReference>
<evidence type="ECO:0000313" key="8">
    <source>
        <dbReference type="Proteomes" id="UP000037020"/>
    </source>
</evidence>
<comment type="similarity">
    <text evidence="2">Belongs to the SsgA family.</text>
</comment>
<protein>
    <submittedName>
        <fullName evidence="7">Regulator</fullName>
    </submittedName>
</protein>
<evidence type="ECO:0000256" key="1">
    <source>
        <dbReference type="ARBA" id="ARBA00004431"/>
    </source>
</evidence>
<dbReference type="Proteomes" id="UP000037020">
    <property type="component" value="Unassembled WGS sequence"/>
</dbReference>
<comment type="caution">
    <text evidence="7">The sequence shown here is derived from an EMBL/GenBank/DDBJ whole genome shotgun (WGS) entry which is preliminary data.</text>
</comment>
<evidence type="ECO:0000256" key="4">
    <source>
        <dbReference type="ARBA" id="ARBA00022969"/>
    </source>
</evidence>
<gene>
    <name evidence="7" type="ORF">ADK38_23190</name>
</gene>
<name>A0ABR5J394_9ACTN</name>
<dbReference type="EMBL" id="LGUT01002005">
    <property type="protein sequence ID" value="KOG87834.1"/>
    <property type="molecule type" value="Genomic_DNA"/>
</dbReference>
<evidence type="ECO:0000256" key="3">
    <source>
        <dbReference type="ARBA" id="ARBA00022618"/>
    </source>
</evidence>
<sequence length="137" mass="14794">MSTVINQAVQVRLIASAPLERAIPAGLRYEPADPFAVRIAFPATASLDGAEVAWTFARELLATGLNEPVGAGDVHVWPCGTDRTVLEFHALEGMAMIQIDTTELRLFLRHSYELVPAGTEGEHLDVDSDLAALLRDA</sequence>
<evidence type="ECO:0000256" key="5">
    <source>
        <dbReference type="ARBA" id="ARBA00023210"/>
    </source>
</evidence>
<dbReference type="InterPro" id="IPR006776">
    <property type="entry name" value="SsgB"/>
</dbReference>
<dbReference type="RefSeq" id="WP_030876978.1">
    <property type="nucleotide sequence ID" value="NZ_JBEZAH010000040.1"/>
</dbReference>
<keyword evidence="6" id="KW-0131">Cell cycle</keyword>
<keyword evidence="5" id="KW-0717">Septation</keyword>
<evidence type="ECO:0000256" key="2">
    <source>
        <dbReference type="ARBA" id="ARBA00009323"/>
    </source>
</evidence>
<evidence type="ECO:0000313" key="7">
    <source>
        <dbReference type="EMBL" id="KOG87834.1"/>
    </source>
</evidence>